<reference evidence="1 2" key="1">
    <citation type="journal article" date="2014" name="J. Microbiol.">
        <title>Diaminobutyricibacter tongyongensis gen. nov., sp. nov. and Homoserinibacter gongjuensis gen. nov., sp. nov. belong to the family Microbacteriaceae.</title>
        <authorList>
            <person name="Kim S.J."/>
            <person name="Ahn J.H."/>
            <person name="Weon H.Y."/>
            <person name="Hamada M."/>
            <person name="Suzuki K."/>
            <person name="Kwon S.W."/>
        </authorList>
    </citation>
    <scope>NUCLEOTIDE SEQUENCE [LARGE SCALE GENOMIC DNA]</scope>
    <source>
        <strain evidence="1 2">NBRC 108724</strain>
    </source>
</reference>
<evidence type="ECO:0000313" key="2">
    <source>
        <dbReference type="Proteomes" id="UP000474967"/>
    </source>
</evidence>
<dbReference type="PANTHER" id="PTHR10668">
    <property type="entry name" value="PHYTOENE DEHYDROGENASE"/>
    <property type="match status" value="1"/>
</dbReference>
<dbReference type="InterPro" id="IPR036188">
    <property type="entry name" value="FAD/NAD-bd_sf"/>
</dbReference>
<proteinExistence type="predicted"/>
<gene>
    <name evidence="1" type="ORF">G3T36_08925</name>
</gene>
<dbReference type="Proteomes" id="UP000474967">
    <property type="component" value="Unassembled WGS sequence"/>
</dbReference>
<dbReference type="PANTHER" id="PTHR10668:SF105">
    <property type="entry name" value="DEHYDROGENASE-RELATED"/>
    <property type="match status" value="1"/>
</dbReference>
<dbReference type="PRINTS" id="PR00411">
    <property type="entry name" value="PNDRDTASEI"/>
</dbReference>
<dbReference type="AlphaFoldDB" id="A0A6L9XXH4"/>
<accession>A0A6L9XXH4</accession>
<dbReference type="EMBL" id="JAAGWY010000002">
    <property type="protein sequence ID" value="NEN05996.1"/>
    <property type="molecule type" value="Genomic_DNA"/>
</dbReference>
<protein>
    <submittedName>
        <fullName evidence="1">NAD(P)/FAD-dependent oxidoreductase</fullName>
    </submittedName>
</protein>
<dbReference type="Gene3D" id="3.50.50.60">
    <property type="entry name" value="FAD/NAD(P)-binding domain"/>
    <property type="match status" value="1"/>
</dbReference>
<name>A0A6L9XXH4_9MICO</name>
<keyword evidence="2" id="KW-1185">Reference proteome</keyword>
<evidence type="ECO:0000313" key="1">
    <source>
        <dbReference type="EMBL" id="NEN05996.1"/>
    </source>
</evidence>
<dbReference type="SUPFAM" id="SSF51905">
    <property type="entry name" value="FAD/NAD(P)-binding domain"/>
    <property type="match status" value="1"/>
</dbReference>
<dbReference type="Pfam" id="PF13450">
    <property type="entry name" value="NAD_binding_8"/>
    <property type="match status" value="1"/>
</dbReference>
<dbReference type="RefSeq" id="WP_163289456.1">
    <property type="nucleotide sequence ID" value="NZ_JAAGWY010000002.1"/>
</dbReference>
<sequence>MIDATVVGSGPNGLAAAVTLARAGLEVVLVERASTVGGGLRTAELTLPGFRHDVCSAVHPAALASPFFRAFGLTERVPFVIPSASYAHPLDHGVAGIAWHDLERTVADLGRDGNAWRSLFGPLVDHIESVTDFTGSQLLRIPPHPLDALAFGLRVLEQGTPAWNERFRERIAPAMLSGVSAHAVVSQPSLAAAGTGLLLGAHAHAAGWGFPVGGSQSIADALADDLVAHGGRIVLDTDVASPADLEPSRVTMLDTSPAFLARFGGDRLPAGYRHALQRFPRGGGVAKVDYALSAPVPWTNPDVALAPTVHLGGSRGAIARSEREVARGRIPSSPFVLVTQPSILDDTRAPLGKHTLWAYMHVPAGSIYDPTEAITRQLERVAPGFRDTVLASATMTARDVEANNPNDVGGEIMGGTVSVYRLLRRPVLSPTPWATPVDGLYLCSASTPPGPSVQGMNGWYAARLAAHTHFGIDVSLDDLRPDANRGDSH</sequence>
<comment type="caution">
    <text evidence="1">The sequence shown here is derived from an EMBL/GenBank/DDBJ whole genome shotgun (WGS) entry which is preliminary data.</text>
</comment>
<organism evidence="1 2">
    <name type="scientific">Leifsonia tongyongensis</name>
    <dbReference type="NCBI Taxonomy" id="1268043"/>
    <lineage>
        <taxon>Bacteria</taxon>
        <taxon>Bacillati</taxon>
        <taxon>Actinomycetota</taxon>
        <taxon>Actinomycetes</taxon>
        <taxon>Micrococcales</taxon>
        <taxon>Microbacteriaceae</taxon>
        <taxon>Leifsonia</taxon>
    </lineage>
</organism>